<keyword evidence="8" id="KW-0472">Membrane</keyword>
<comment type="subcellular location">
    <subcellularLocation>
        <location evidence="2">Membrane</location>
    </subcellularLocation>
</comment>
<evidence type="ECO:0000256" key="8">
    <source>
        <dbReference type="SAM" id="Phobius"/>
    </source>
</evidence>
<dbReference type="PROSITE" id="PS50885">
    <property type="entry name" value="HAMP"/>
    <property type="match status" value="1"/>
</dbReference>
<dbReference type="SMART" id="SM00387">
    <property type="entry name" value="HATPase_c"/>
    <property type="match status" value="1"/>
</dbReference>
<dbReference type="InterPro" id="IPR005467">
    <property type="entry name" value="His_kinase_dom"/>
</dbReference>
<gene>
    <name evidence="11" type="ORF">NN484_24920</name>
</gene>
<protein>
    <recommendedName>
        <fullName evidence="3">histidine kinase</fullName>
        <ecNumber evidence="3">2.7.13.3</ecNumber>
    </recommendedName>
</protein>
<dbReference type="CDD" id="cd06225">
    <property type="entry name" value="HAMP"/>
    <property type="match status" value="1"/>
</dbReference>
<dbReference type="InterPro" id="IPR003661">
    <property type="entry name" value="HisK_dim/P_dom"/>
</dbReference>
<comment type="catalytic activity">
    <reaction evidence="1">
        <text>ATP + protein L-histidine = ADP + protein N-phospho-L-histidine.</text>
        <dbReference type="EC" id="2.7.13.3"/>
    </reaction>
</comment>
<evidence type="ECO:0000259" key="10">
    <source>
        <dbReference type="PROSITE" id="PS50885"/>
    </source>
</evidence>
<dbReference type="PRINTS" id="PR00344">
    <property type="entry name" value="BCTRLSENSOR"/>
</dbReference>
<dbReference type="SMART" id="SM00388">
    <property type="entry name" value="HisKA"/>
    <property type="match status" value="1"/>
</dbReference>
<dbReference type="Pfam" id="PF02518">
    <property type="entry name" value="HATPase_c"/>
    <property type="match status" value="1"/>
</dbReference>
<sequence length="506" mass="55941">MKLTLSQRLSLVFAVLLLVCCGTSAWLQVRSSKMHELEVVQGLSRDLAQHIAHDTVLMDSNGLMPGAVRELFSKLMLVNPSVEVYLLDPEGRIVGNAAPQGRLRRETVDLAPIRRLLNDQPLPILGDDPRSVDGRKVFSAAPLRVNGKPAGYLYVVLLSEEHDRYAERGATSAALNTALLSIALVALLCLIAGLTAFNLITRPLRRLTETVSRFDIDGAPQPLPAPSTAVDKSADPDEIAVLDSAFRQMQNRLGEQWRSLTRQDQERRELVANISHDLRTPLASLHGYLETLSLKDATLTAEERRRYLGIALDQSRKVGGLAQSLLELVRLEHGFVQPVLERFSLIDLLQDIFQKFELAAEARHVELKASFVPNLPTVCTDLGLIERVLTNLVDNALRHTPQGGEIELDLKPRGALVEVTVSDTGPGIAPQLREGLFLRPFNIGGARRDGGLGLRIVHRILQLHGREIQLLDVAGRGATFRFSLPTDQQTAEQWMMRSMNSDTPDK</sequence>
<dbReference type="InterPro" id="IPR036890">
    <property type="entry name" value="HATPase_C_sf"/>
</dbReference>
<dbReference type="PROSITE" id="PS50109">
    <property type="entry name" value="HIS_KIN"/>
    <property type="match status" value="1"/>
</dbReference>
<keyword evidence="12" id="KW-1185">Reference proteome</keyword>
<dbReference type="CDD" id="cd00075">
    <property type="entry name" value="HATPase"/>
    <property type="match status" value="1"/>
</dbReference>
<keyword evidence="8" id="KW-0812">Transmembrane</keyword>
<feature type="transmembrane region" description="Helical" evidence="8">
    <location>
        <begin position="178"/>
        <end position="200"/>
    </location>
</feature>
<dbReference type="CDD" id="cd00082">
    <property type="entry name" value="HisKA"/>
    <property type="match status" value="1"/>
</dbReference>
<dbReference type="InterPro" id="IPR003660">
    <property type="entry name" value="HAMP_dom"/>
</dbReference>
<evidence type="ECO:0000256" key="1">
    <source>
        <dbReference type="ARBA" id="ARBA00000085"/>
    </source>
</evidence>
<evidence type="ECO:0000256" key="7">
    <source>
        <dbReference type="ARBA" id="ARBA00023012"/>
    </source>
</evidence>
<evidence type="ECO:0000256" key="6">
    <source>
        <dbReference type="ARBA" id="ARBA00022777"/>
    </source>
</evidence>
<dbReference type="RefSeq" id="WP_274658151.1">
    <property type="nucleotide sequence ID" value="NZ_CP101655.1"/>
</dbReference>
<dbReference type="EC" id="2.7.13.3" evidence="3"/>
<feature type="domain" description="Histidine kinase" evidence="9">
    <location>
        <begin position="273"/>
        <end position="488"/>
    </location>
</feature>
<dbReference type="SUPFAM" id="SSF47384">
    <property type="entry name" value="Homodimeric domain of signal transducing histidine kinase"/>
    <property type="match status" value="1"/>
</dbReference>
<proteinExistence type="predicted"/>
<keyword evidence="6 11" id="KW-0418">Kinase</keyword>
<dbReference type="SUPFAM" id="SSF55874">
    <property type="entry name" value="ATPase domain of HSP90 chaperone/DNA topoisomerase II/histidine kinase"/>
    <property type="match status" value="1"/>
</dbReference>
<keyword evidence="4" id="KW-0597">Phosphoprotein</keyword>
<dbReference type="Proteomes" id="UP001222282">
    <property type="component" value="Chromosome"/>
</dbReference>
<evidence type="ECO:0000256" key="5">
    <source>
        <dbReference type="ARBA" id="ARBA00022679"/>
    </source>
</evidence>
<dbReference type="Pfam" id="PF00512">
    <property type="entry name" value="HisKA"/>
    <property type="match status" value="1"/>
</dbReference>
<evidence type="ECO:0000313" key="11">
    <source>
        <dbReference type="EMBL" id="WDR35694.1"/>
    </source>
</evidence>
<dbReference type="GO" id="GO:0016301">
    <property type="term" value="F:kinase activity"/>
    <property type="evidence" value="ECO:0007669"/>
    <property type="project" value="UniProtKB-KW"/>
</dbReference>
<dbReference type="Gene3D" id="3.30.565.10">
    <property type="entry name" value="Histidine kinase-like ATPase, C-terminal domain"/>
    <property type="match status" value="1"/>
</dbReference>
<keyword evidence="5" id="KW-0808">Transferase</keyword>
<evidence type="ECO:0000256" key="4">
    <source>
        <dbReference type="ARBA" id="ARBA00022553"/>
    </source>
</evidence>
<reference evidence="11 12" key="1">
    <citation type="submission" date="2022-07" db="EMBL/GenBank/DDBJ databases">
        <authorList>
            <person name="Abrouk D."/>
            <person name="Moenne-Loccoz Y."/>
            <person name="Todorovic I."/>
            <person name="Raicevic V."/>
            <person name="Jovicic-Petrovic J."/>
        </authorList>
    </citation>
    <scope>NUCLEOTIDE SEQUENCE [LARGE SCALE GENOMIC DNA]</scope>
    <source>
        <strain evidence="12">IT-P374</strain>
    </source>
</reference>
<dbReference type="PANTHER" id="PTHR43711">
    <property type="entry name" value="TWO-COMPONENT HISTIDINE KINASE"/>
    <property type="match status" value="1"/>
</dbReference>
<keyword evidence="8" id="KW-1133">Transmembrane helix</keyword>
<dbReference type="PANTHER" id="PTHR43711:SF1">
    <property type="entry name" value="HISTIDINE KINASE 1"/>
    <property type="match status" value="1"/>
</dbReference>
<dbReference type="InterPro" id="IPR036097">
    <property type="entry name" value="HisK_dim/P_sf"/>
</dbReference>
<organism evidence="11 12">
    <name type="scientific">Pseudomonas serboccidentalis</name>
    <dbReference type="NCBI Taxonomy" id="2964670"/>
    <lineage>
        <taxon>Bacteria</taxon>
        <taxon>Pseudomonadati</taxon>
        <taxon>Pseudomonadota</taxon>
        <taxon>Gammaproteobacteria</taxon>
        <taxon>Pseudomonadales</taxon>
        <taxon>Pseudomonadaceae</taxon>
        <taxon>Pseudomonas</taxon>
    </lineage>
</organism>
<dbReference type="EMBL" id="CP101655">
    <property type="protein sequence ID" value="WDR35694.1"/>
    <property type="molecule type" value="Genomic_DNA"/>
</dbReference>
<name>A0ABY7Z7Z7_9PSED</name>
<evidence type="ECO:0000256" key="3">
    <source>
        <dbReference type="ARBA" id="ARBA00012438"/>
    </source>
</evidence>
<evidence type="ECO:0000256" key="2">
    <source>
        <dbReference type="ARBA" id="ARBA00004370"/>
    </source>
</evidence>
<evidence type="ECO:0000313" key="12">
    <source>
        <dbReference type="Proteomes" id="UP001222282"/>
    </source>
</evidence>
<keyword evidence="7" id="KW-0902">Two-component regulatory system</keyword>
<dbReference type="Gene3D" id="1.10.287.130">
    <property type="match status" value="1"/>
</dbReference>
<evidence type="ECO:0000259" key="9">
    <source>
        <dbReference type="PROSITE" id="PS50109"/>
    </source>
</evidence>
<dbReference type="InterPro" id="IPR003594">
    <property type="entry name" value="HATPase_dom"/>
</dbReference>
<accession>A0ABY7Z7Z7</accession>
<dbReference type="InterPro" id="IPR004358">
    <property type="entry name" value="Sig_transdc_His_kin-like_C"/>
</dbReference>
<dbReference type="Gene3D" id="6.10.340.10">
    <property type="match status" value="1"/>
</dbReference>
<dbReference type="InterPro" id="IPR050736">
    <property type="entry name" value="Sensor_HK_Regulatory"/>
</dbReference>
<feature type="domain" description="HAMP" evidence="10">
    <location>
        <begin position="198"/>
        <end position="258"/>
    </location>
</feature>